<comment type="caution">
    <text evidence="3">The sequence shown here is derived from an EMBL/GenBank/DDBJ whole genome shotgun (WGS) entry which is preliminary data.</text>
</comment>
<dbReference type="CDD" id="cd02440">
    <property type="entry name" value="AdoMet_MTases"/>
    <property type="match status" value="1"/>
</dbReference>
<dbReference type="AlphaFoldDB" id="A0A9P5XJQ7"/>
<dbReference type="GO" id="GO:0005737">
    <property type="term" value="C:cytoplasm"/>
    <property type="evidence" value="ECO:0007669"/>
    <property type="project" value="UniProtKB-SubCell"/>
</dbReference>
<dbReference type="EMBL" id="MU151074">
    <property type="protein sequence ID" value="KAF9452143.1"/>
    <property type="molecule type" value="Genomic_DNA"/>
</dbReference>
<feature type="region of interest" description="Disordered" evidence="2">
    <location>
        <begin position="50"/>
        <end position="74"/>
    </location>
</feature>
<evidence type="ECO:0000313" key="4">
    <source>
        <dbReference type="Proteomes" id="UP000807342"/>
    </source>
</evidence>
<dbReference type="GO" id="GO:0032259">
    <property type="term" value="P:methylation"/>
    <property type="evidence" value="ECO:0007669"/>
    <property type="project" value="UniProtKB-KW"/>
</dbReference>
<organism evidence="3 4">
    <name type="scientific">Macrolepiota fuliginosa MF-IS2</name>
    <dbReference type="NCBI Taxonomy" id="1400762"/>
    <lineage>
        <taxon>Eukaryota</taxon>
        <taxon>Fungi</taxon>
        <taxon>Dikarya</taxon>
        <taxon>Basidiomycota</taxon>
        <taxon>Agaricomycotina</taxon>
        <taxon>Agaricomycetes</taxon>
        <taxon>Agaricomycetidae</taxon>
        <taxon>Agaricales</taxon>
        <taxon>Agaricineae</taxon>
        <taxon>Agaricaceae</taxon>
        <taxon>Macrolepiota</taxon>
    </lineage>
</organism>
<feature type="binding site" evidence="1">
    <location>
        <position position="220"/>
    </location>
    <ligand>
        <name>S-adenosyl-L-methionine</name>
        <dbReference type="ChEBI" id="CHEBI:59789"/>
    </ligand>
</feature>
<feature type="binding site" evidence="1">
    <location>
        <position position="140"/>
    </location>
    <ligand>
        <name>S-adenosyl-L-methionine</name>
        <dbReference type="ChEBI" id="CHEBI:59789"/>
    </ligand>
</feature>
<dbReference type="Pfam" id="PF10294">
    <property type="entry name" value="Methyltransf_16"/>
    <property type="match status" value="1"/>
</dbReference>
<dbReference type="InterPro" id="IPR033684">
    <property type="entry name" value="EFM6"/>
</dbReference>
<keyword evidence="1" id="KW-0963">Cytoplasm</keyword>
<dbReference type="Gene3D" id="3.40.50.150">
    <property type="entry name" value="Vaccinia Virus protein VP39"/>
    <property type="match status" value="1"/>
</dbReference>
<evidence type="ECO:0000256" key="2">
    <source>
        <dbReference type="SAM" id="MobiDB-lite"/>
    </source>
</evidence>
<dbReference type="OrthoDB" id="407325at2759"/>
<dbReference type="HAMAP" id="MF_03198">
    <property type="entry name" value="Methyltr_EFM6"/>
    <property type="match status" value="1"/>
</dbReference>
<comment type="subcellular location">
    <subcellularLocation>
        <location evidence="1">Cytoplasm</location>
    </subcellularLocation>
</comment>
<keyword evidence="1" id="KW-0949">S-adenosyl-L-methionine</keyword>
<reference evidence="3" key="1">
    <citation type="submission" date="2020-11" db="EMBL/GenBank/DDBJ databases">
        <authorList>
            <consortium name="DOE Joint Genome Institute"/>
            <person name="Ahrendt S."/>
            <person name="Riley R."/>
            <person name="Andreopoulos W."/>
            <person name="Labutti K."/>
            <person name="Pangilinan J."/>
            <person name="Ruiz-Duenas F.J."/>
            <person name="Barrasa J.M."/>
            <person name="Sanchez-Garcia M."/>
            <person name="Camarero S."/>
            <person name="Miyauchi S."/>
            <person name="Serrano A."/>
            <person name="Linde D."/>
            <person name="Babiker R."/>
            <person name="Drula E."/>
            <person name="Ayuso-Fernandez I."/>
            <person name="Pacheco R."/>
            <person name="Padilla G."/>
            <person name="Ferreira P."/>
            <person name="Barriuso J."/>
            <person name="Kellner H."/>
            <person name="Castanera R."/>
            <person name="Alfaro M."/>
            <person name="Ramirez L."/>
            <person name="Pisabarro A.G."/>
            <person name="Kuo A."/>
            <person name="Tritt A."/>
            <person name="Lipzen A."/>
            <person name="He G."/>
            <person name="Yan M."/>
            <person name="Ng V."/>
            <person name="Cullen D."/>
            <person name="Martin F."/>
            <person name="Rosso M.-N."/>
            <person name="Henrissat B."/>
            <person name="Hibbett D."/>
            <person name="Martinez A.T."/>
            <person name="Grigoriev I.V."/>
        </authorList>
    </citation>
    <scope>NUCLEOTIDE SEQUENCE</scope>
    <source>
        <strain evidence="3">MF-IS2</strain>
    </source>
</reference>
<dbReference type="PANTHER" id="PTHR14614:SF132">
    <property type="entry name" value="PROTEIN-LYSINE METHYLTRANSFERASE C42C1.13"/>
    <property type="match status" value="1"/>
</dbReference>
<feature type="binding site" evidence="1">
    <location>
        <position position="238"/>
    </location>
    <ligand>
        <name>S-adenosyl-L-methionine</name>
        <dbReference type="ChEBI" id="CHEBI:59789"/>
    </ligand>
</feature>
<feature type="binding site" evidence="1">
    <location>
        <position position="192"/>
    </location>
    <ligand>
        <name>S-adenosyl-L-methionine</name>
        <dbReference type="ChEBI" id="CHEBI:59789"/>
    </ligand>
</feature>
<protein>
    <recommendedName>
        <fullName evidence="1">Protein-lysine N-methyltransferase EFM6</fullName>
        <ecNumber evidence="1">2.1.1.-</ecNumber>
    </recommendedName>
    <alternativeName>
        <fullName evidence="1">Elongation factor methyltransferase 6</fullName>
    </alternativeName>
</protein>
<evidence type="ECO:0000313" key="3">
    <source>
        <dbReference type="EMBL" id="KAF9452143.1"/>
    </source>
</evidence>
<dbReference type="InterPro" id="IPR029063">
    <property type="entry name" value="SAM-dependent_MTases_sf"/>
</dbReference>
<dbReference type="InterPro" id="IPR019410">
    <property type="entry name" value="Methyltransf_16"/>
</dbReference>
<proteinExistence type="inferred from homology"/>
<dbReference type="PANTHER" id="PTHR14614">
    <property type="entry name" value="HEPATOCELLULAR CARCINOMA-ASSOCIATED ANTIGEN"/>
    <property type="match status" value="1"/>
</dbReference>
<comment type="similarity">
    <text evidence="1">Belongs to the class I-like SAM-binding methyltransferase superfamily. METTL21 family. EFM6 subfamily.</text>
</comment>
<evidence type="ECO:0000256" key="1">
    <source>
        <dbReference type="HAMAP-Rule" id="MF_03198"/>
    </source>
</evidence>
<keyword evidence="4" id="KW-1185">Reference proteome</keyword>
<dbReference type="GO" id="GO:0016279">
    <property type="term" value="F:protein-lysine N-methyltransferase activity"/>
    <property type="evidence" value="ECO:0007669"/>
    <property type="project" value="UniProtKB-UniRule"/>
</dbReference>
<dbReference type="Proteomes" id="UP000807342">
    <property type="component" value="Unassembled WGS sequence"/>
</dbReference>
<name>A0A9P5XJQ7_9AGAR</name>
<comment type="function">
    <text evidence="1">S-adenosyl-L-methionine-dependent protein-lysine N-methyltransferase that methylates elongation factor 1-alpha.</text>
</comment>
<accession>A0A9P5XJQ7</accession>
<dbReference type="EC" id="2.1.1.-" evidence="1"/>
<gene>
    <name evidence="1" type="primary">EFM6</name>
    <name evidence="3" type="ORF">P691DRAFT_722431</name>
</gene>
<keyword evidence="1" id="KW-0489">Methyltransferase</keyword>
<keyword evidence="1" id="KW-0808">Transferase</keyword>
<sequence>MPTENPILPNTCFVRLNTVQTYAIPELAHEKLDALNPLRHLIDCSPIQDVKPTTETKSNIDSDTQITEGDQEDEEILRGSKKSKSELLSVLPHQHFSESDGVLDLTFSLSLNKHLQGGKEPQVSIRLIVDAAPGCGGIAWPAGQILSSYLTQTYQTTTSLSNKTIIELGSGTGLVGLIAGKLDPLCTTYITDQAPLLDIMRKNVLLNVLEDNVKAVELNWGEPVPSTVPSKPDIILAADCVYFEPAFPLLVQTLADLSDPSTLILFCYKKRRKADKRFFSLLKKKFTWAEVMDDPNRGIYNREAITLLSLRKIPEKNQVEKRK</sequence>
<dbReference type="SUPFAM" id="SSF53335">
    <property type="entry name" value="S-adenosyl-L-methionine-dependent methyltransferases"/>
    <property type="match status" value="1"/>
</dbReference>
<feature type="binding site" evidence="1">
    <location>
        <begin position="169"/>
        <end position="171"/>
    </location>
    <ligand>
        <name>S-adenosyl-L-methionine</name>
        <dbReference type="ChEBI" id="CHEBI:59789"/>
    </ligand>
</feature>